<evidence type="ECO:0000313" key="2">
    <source>
        <dbReference type="Proteomes" id="UP000799757"/>
    </source>
</evidence>
<dbReference type="AlphaFoldDB" id="A0A6A6XVE7"/>
<reference evidence="1" key="1">
    <citation type="journal article" date="2020" name="Stud. Mycol.">
        <title>101 Dothideomycetes genomes: a test case for predicting lifestyles and emergence of pathogens.</title>
        <authorList>
            <person name="Haridas S."/>
            <person name="Albert R."/>
            <person name="Binder M."/>
            <person name="Bloem J."/>
            <person name="Labutti K."/>
            <person name="Salamov A."/>
            <person name="Andreopoulos B."/>
            <person name="Baker S."/>
            <person name="Barry K."/>
            <person name="Bills G."/>
            <person name="Bluhm B."/>
            <person name="Cannon C."/>
            <person name="Castanera R."/>
            <person name="Culley D."/>
            <person name="Daum C."/>
            <person name="Ezra D."/>
            <person name="Gonzalez J."/>
            <person name="Henrissat B."/>
            <person name="Kuo A."/>
            <person name="Liang C."/>
            <person name="Lipzen A."/>
            <person name="Lutzoni F."/>
            <person name="Magnuson J."/>
            <person name="Mondo S."/>
            <person name="Nolan M."/>
            <person name="Ohm R."/>
            <person name="Pangilinan J."/>
            <person name="Park H.-J."/>
            <person name="Ramirez L."/>
            <person name="Alfaro M."/>
            <person name="Sun H."/>
            <person name="Tritt A."/>
            <person name="Yoshinaga Y."/>
            <person name="Zwiers L.-H."/>
            <person name="Turgeon B."/>
            <person name="Goodwin S."/>
            <person name="Spatafora J."/>
            <person name="Crous P."/>
            <person name="Grigoriev I."/>
        </authorList>
    </citation>
    <scope>NUCLEOTIDE SEQUENCE</scope>
    <source>
        <strain evidence="1">CBS 109.77</strain>
    </source>
</reference>
<organism evidence="1 2">
    <name type="scientific">Melanomma pulvis-pyrius CBS 109.77</name>
    <dbReference type="NCBI Taxonomy" id="1314802"/>
    <lineage>
        <taxon>Eukaryota</taxon>
        <taxon>Fungi</taxon>
        <taxon>Dikarya</taxon>
        <taxon>Ascomycota</taxon>
        <taxon>Pezizomycotina</taxon>
        <taxon>Dothideomycetes</taxon>
        <taxon>Pleosporomycetidae</taxon>
        <taxon>Pleosporales</taxon>
        <taxon>Melanommataceae</taxon>
        <taxon>Melanomma</taxon>
    </lineage>
</organism>
<name>A0A6A6XVE7_9PLEO</name>
<dbReference type="EMBL" id="MU001759">
    <property type="protein sequence ID" value="KAF2799734.1"/>
    <property type="molecule type" value="Genomic_DNA"/>
</dbReference>
<evidence type="ECO:0000313" key="1">
    <source>
        <dbReference type="EMBL" id="KAF2799734.1"/>
    </source>
</evidence>
<dbReference type="Proteomes" id="UP000799757">
    <property type="component" value="Unassembled WGS sequence"/>
</dbReference>
<dbReference type="OrthoDB" id="9983241at2759"/>
<protein>
    <recommendedName>
        <fullName evidence="3">Secreted protein</fullName>
    </recommendedName>
</protein>
<proteinExistence type="predicted"/>
<gene>
    <name evidence="1" type="ORF">K505DRAFT_404456</name>
</gene>
<evidence type="ECO:0008006" key="3">
    <source>
        <dbReference type="Google" id="ProtNLM"/>
    </source>
</evidence>
<accession>A0A6A6XVE7</accession>
<keyword evidence="2" id="KW-1185">Reference proteome</keyword>
<sequence>MEPDHPSLQYSQIVEHAWNNLTLSDYKLKEGGYSAAIANLDKALPNVKVSTIIGDLNHDNPGTSPSVKNLVASSAYGWEDSSDFNDQDTDKWYPQGITTSADAYEKGEYEGNRVQLISWHSDNYDDGKRGARISFVKQSSARAKKYRHVLLVRPKGDDDFEAIKGLHAGGIMWYGNLLYVVDTTGGLRVFDFDHIYKVDGSIKDDIGRQTGEKFGAYGYKYVIPQVRWYSWQTKSGVTDLRFSFISLDRTTTPDSLLVGEYHATRTDCRLIRWNVDYTNRLLKTSGGIATASQAVSHGNTKIQGGASINGKFFLTQSGGSLMSYSWKDGKKTTADTFPKVPEDLSYEKGVGLWTLMEQPGFRHVFAVNPDKF</sequence>